<proteinExistence type="predicted"/>
<evidence type="ECO:0000313" key="2">
    <source>
        <dbReference type="Proteomes" id="UP000066661"/>
    </source>
</evidence>
<reference evidence="1 2" key="1">
    <citation type="submission" date="2015-12" db="EMBL/GenBank/DDBJ databases">
        <authorList>
            <person name="Wibberg D."/>
        </authorList>
    </citation>
    <scope>NUCLEOTIDE SEQUENCE [LARGE SCALE GENOMIC DNA]</scope>
    <source>
        <strain evidence="1">R2091</strain>
    </source>
</reference>
<name>A0A7U7KEW2_ACIBA</name>
<organism evidence="1 2">
    <name type="scientific">Acinetobacter baumannii</name>
    <dbReference type="NCBI Taxonomy" id="470"/>
    <lineage>
        <taxon>Bacteria</taxon>
        <taxon>Pseudomonadati</taxon>
        <taxon>Pseudomonadota</taxon>
        <taxon>Gammaproteobacteria</taxon>
        <taxon>Moraxellales</taxon>
        <taxon>Moraxellaceae</taxon>
        <taxon>Acinetobacter</taxon>
        <taxon>Acinetobacter calcoaceticus/baumannii complex</taxon>
    </lineage>
</organism>
<evidence type="ECO:0000313" key="1">
    <source>
        <dbReference type="EMBL" id="CUW35458.1"/>
    </source>
</evidence>
<dbReference type="Proteomes" id="UP000066661">
    <property type="component" value="Chromosome I"/>
</dbReference>
<sequence>MVLKGFVLIGCNDAGYVLDIKAMAMKTNT</sequence>
<gene>
    <name evidence="1" type="ORF">ABR2091_2056</name>
</gene>
<dbReference type="AlphaFoldDB" id="A0A7U7KEW2"/>
<dbReference type="EMBL" id="LN997846">
    <property type="protein sequence ID" value="CUW35458.1"/>
    <property type="molecule type" value="Genomic_DNA"/>
</dbReference>
<accession>A0A7U7KEW2</accession>
<protein>
    <submittedName>
        <fullName evidence="1">Uncharacterized protein</fullName>
    </submittedName>
</protein>